<keyword evidence="3" id="KW-1185">Reference proteome</keyword>
<evidence type="ECO:0000313" key="3">
    <source>
        <dbReference type="Proteomes" id="UP001291653"/>
    </source>
</evidence>
<dbReference type="RefSeq" id="WP_323451627.1">
    <property type="nucleotide sequence ID" value="NZ_BSBI01000022.1"/>
</dbReference>
<dbReference type="Pfam" id="PF16868">
    <property type="entry name" value="NMT1_3"/>
    <property type="match status" value="1"/>
</dbReference>
<dbReference type="NCBIfam" id="TIGR02122">
    <property type="entry name" value="TRAP_TAXI"/>
    <property type="match status" value="1"/>
</dbReference>
<evidence type="ECO:0000313" key="2">
    <source>
        <dbReference type="EMBL" id="GLF99693.1"/>
    </source>
</evidence>
<evidence type="ECO:0000256" key="1">
    <source>
        <dbReference type="SAM" id="Phobius"/>
    </source>
</evidence>
<keyword evidence="1" id="KW-1133">Transmembrane helix</keyword>
<dbReference type="InterPro" id="IPR011852">
    <property type="entry name" value="TRAP_TAXI"/>
</dbReference>
<reference evidence="2 3" key="1">
    <citation type="submission" date="2022-10" db="EMBL/GenBank/DDBJ databases">
        <title>Draft genome sequence of Streptomyces sp. YSPA8.</title>
        <authorList>
            <person name="Moriuchi R."/>
            <person name="Dohra H."/>
            <person name="Yamamura H."/>
            <person name="Kodani S."/>
        </authorList>
    </citation>
    <scope>NUCLEOTIDE SEQUENCE [LARGE SCALE GENOMIC DNA]</scope>
    <source>
        <strain evidence="2 3">YSPA8</strain>
    </source>
</reference>
<organism evidence="2 3">
    <name type="scientific">Streptomyces yaizuensis</name>
    <dbReference type="NCBI Taxonomy" id="2989713"/>
    <lineage>
        <taxon>Bacteria</taxon>
        <taxon>Bacillati</taxon>
        <taxon>Actinomycetota</taxon>
        <taxon>Actinomycetes</taxon>
        <taxon>Kitasatosporales</taxon>
        <taxon>Streptomycetaceae</taxon>
        <taxon>Streptomyces</taxon>
    </lineage>
</organism>
<keyword evidence="1" id="KW-0812">Transmembrane</keyword>
<accession>A0ABQ5PAT5</accession>
<keyword evidence="1" id="KW-0472">Membrane</keyword>
<dbReference type="PANTHER" id="PTHR42941">
    <property type="entry name" value="SLL1037 PROTEIN"/>
    <property type="match status" value="1"/>
</dbReference>
<gene>
    <name evidence="2" type="ORF">SYYSPA8_35370</name>
</gene>
<dbReference type="SUPFAM" id="SSF53850">
    <property type="entry name" value="Periplasmic binding protein-like II"/>
    <property type="match status" value="1"/>
</dbReference>
<comment type="caution">
    <text evidence="2">The sequence shown here is derived from an EMBL/GenBank/DDBJ whole genome shotgun (WGS) entry which is preliminary data.</text>
</comment>
<feature type="transmembrane region" description="Helical" evidence="1">
    <location>
        <begin position="12"/>
        <end position="32"/>
    </location>
</feature>
<sequence>MFQAVSRLSRRRAAQAAAALLVVSGLLLWWLFPLGEPGPRGDVRISTGLRNGVYDRYGELLRTELAHDLPEVDVVLENSAGSQENLARVAGGGADFAIATADAVVKYRQKGEPGAAGLRGCARLYDDYVQLVVAEDSPVRSVADLRGRKVGIGPEGSGVRLVAERLLQAAGLDPDTDVTRVPAGIDTAPGLMEKKAVDAFFWSGGLPTGAVEDLSRAMEIRLVPLPAALVEEVHRSSEATSHYRQAVIPADAYRNIDSREPVPTMAVANLLVTTDTMDEGMVEGLTRTVIRSRDEIGQMVHPAQGVDLRTAIYTAPLALHEGAQRYYTSVKP</sequence>
<dbReference type="Proteomes" id="UP001291653">
    <property type="component" value="Unassembled WGS sequence"/>
</dbReference>
<name>A0ABQ5PAT5_9ACTN</name>
<proteinExistence type="predicted"/>
<dbReference type="PANTHER" id="PTHR42941:SF1">
    <property type="entry name" value="SLL1037 PROTEIN"/>
    <property type="match status" value="1"/>
</dbReference>
<protein>
    <submittedName>
        <fullName evidence="2">TAXI family TRAP transporter solute-binding subunit</fullName>
    </submittedName>
</protein>
<dbReference type="Gene3D" id="3.40.190.10">
    <property type="entry name" value="Periplasmic binding protein-like II"/>
    <property type="match status" value="2"/>
</dbReference>
<dbReference type="EMBL" id="BSBI01000022">
    <property type="protein sequence ID" value="GLF99693.1"/>
    <property type="molecule type" value="Genomic_DNA"/>
</dbReference>